<dbReference type="STRING" id="314225.ELI_05880"/>
<dbReference type="HOGENOM" id="CLU_054549_0_0_5"/>
<dbReference type="SUPFAM" id="SSF53271">
    <property type="entry name" value="PRTase-like"/>
    <property type="match status" value="1"/>
</dbReference>
<proteinExistence type="inferred from homology"/>
<keyword evidence="4" id="KW-0328">Glycosyltransferase</keyword>
<dbReference type="KEGG" id="eli:ELI_05880"/>
<name>Q2NAM3_ERYLH</name>
<dbReference type="Proteomes" id="UP000008808">
    <property type="component" value="Chromosome"/>
</dbReference>
<reference evidence="5" key="1">
    <citation type="journal article" date="2009" name="J. Bacteriol.">
        <title>Complete genome sequence of Erythrobacter litoralis HTCC2594.</title>
        <authorList>
            <person name="Oh H.M."/>
            <person name="Giovannoni S.J."/>
            <person name="Ferriera S."/>
            <person name="Johnson J."/>
            <person name="Cho J.C."/>
        </authorList>
    </citation>
    <scope>NUCLEOTIDE SEQUENCE [LARGE SCALE GENOMIC DNA]</scope>
    <source>
        <strain evidence="5">HTCC2594</strain>
    </source>
</reference>
<sequence length="263" mass="28395">MNALRLLGDSLAPAVDLVYPPRCPCCGDGIERQEGLCLDCWQGLVLLGEPSCATCRRPIRNSGAEEGAVCAACLADPPRHSGIYAATLYNDTSRRLVLAFKHGRRIALARMMAKLIQRRLPDPGGGCLLIPVPLHRRRLWVRGYNQAALLAQELGRIGAGVVAVDALRRTKATPSLGGLGRKARERALSGAIAIAPAWQQKIAGRDVLLVDDVVTSGATSERCTRVLLKAGAKSVRIASFTRVLSEIEWQAKTSMENETPEVR</sequence>
<evidence type="ECO:0000259" key="3">
    <source>
        <dbReference type="Pfam" id="PF18912"/>
    </source>
</evidence>
<organism evidence="4 5">
    <name type="scientific">Erythrobacter litoralis (strain HTCC2594)</name>
    <dbReference type="NCBI Taxonomy" id="314225"/>
    <lineage>
        <taxon>Bacteria</taxon>
        <taxon>Pseudomonadati</taxon>
        <taxon>Pseudomonadota</taxon>
        <taxon>Alphaproteobacteria</taxon>
        <taxon>Sphingomonadales</taxon>
        <taxon>Erythrobacteraceae</taxon>
        <taxon>Erythrobacter/Porphyrobacter group</taxon>
        <taxon>Erythrobacter</taxon>
    </lineage>
</organism>
<dbReference type="RefSeq" id="WP_011414104.1">
    <property type="nucleotide sequence ID" value="NC_007722.1"/>
</dbReference>
<dbReference type="InterPro" id="IPR044005">
    <property type="entry name" value="DZR_2"/>
</dbReference>
<gene>
    <name evidence="4" type="ordered locus">ELI_05880</name>
</gene>
<dbReference type="eggNOG" id="COG1040">
    <property type="taxonomic scope" value="Bacteria"/>
</dbReference>
<keyword evidence="4" id="KW-0808">Transferase</keyword>
<accession>Q2NAM3</accession>
<evidence type="ECO:0000313" key="5">
    <source>
        <dbReference type="Proteomes" id="UP000008808"/>
    </source>
</evidence>
<dbReference type="GO" id="GO:0016757">
    <property type="term" value="F:glycosyltransferase activity"/>
    <property type="evidence" value="ECO:0007669"/>
    <property type="project" value="UniProtKB-KW"/>
</dbReference>
<evidence type="ECO:0000256" key="1">
    <source>
        <dbReference type="ARBA" id="ARBA00008007"/>
    </source>
</evidence>
<dbReference type="InterPro" id="IPR029057">
    <property type="entry name" value="PRTase-like"/>
</dbReference>
<dbReference type="CDD" id="cd06223">
    <property type="entry name" value="PRTases_typeI"/>
    <property type="match status" value="1"/>
</dbReference>
<dbReference type="PANTHER" id="PTHR47505:SF1">
    <property type="entry name" value="DNA UTILIZATION PROTEIN YHGH"/>
    <property type="match status" value="1"/>
</dbReference>
<evidence type="ECO:0000259" key="2">
    <source>
        <dbReference type="Pfam" id="PF00156"/>
    </source>
</evidence>
<evidence type="ECO:0000313" key="4">
    <source>
        <dbReference type="EMBL" id="ABC63268.1"/>
    </source>
</evidence>
<keyword evidence="5" id="KW-1185">Reference proteome</keyword>
<dbReference type="EMBL" id="CP000157">
    <property type="protein sequence ID" value="ABC63268.1"/>
    <property type="molecule type" value="Genomic_DNA"/>
</dbReference>
<dbReference type="OrthoDB" id="9779910at2"/>
<protein>
    <submittedName>
        <fullName evidence="4">Amidophosphoribosyltransferase</fullName>
    </submittedName>
</protein>
<dbReference type="InterPro" id="IPR000836">
    <property type="entry name" value="PRTase_dom"/>
</dbReference>
<dbReference type="AlphaFoldDB" id="Q2NAM3"/>
<comment type="similarity">
    <text evidence="1">Belongs to the ComF/GntX family.</text>
</comment>
<dbReference type="Pfam" id="PF18912">
    <property type="entry name" value="DZR_2"/>
    <property type="match status" value="1"/>
</dbReference>
<dbReference type="PANTHER" id="PTHR47505">
    <property type="entry name" value="DNA UTILIZATION PROTEIN YHGH"/>
    <property type="match status" value="1"/>
</dbReference>
<feature type="domain" description="Double zinc ribbon" evidence="3">
    <location>
        <begin position="15"/>
        <end position="74"/>
    </location>
</feature>
<dbReference type="Pfam" id="PF00156">
    <property type="entry name" value="Pribosyltran"/>
    <property type="match status" value="1"/>
</dbReference>
<dbReference type="InterPro" id="IPR051910">
    <property type="entry name" value="ComF/GntX_DNA_util-trans"/>
</dbReference>
<feature type="domain" description="Phosphoribosyltransferase" evidence="2">
    <location>
        <begin position="200"/>
        <end position="243"/>
    </location>
</feature>
<dbReference type="Gene3D" id="3.40.50.2020">
    <property type="match status" value="1"/>
</dbReference>